<feature type="active site" description="Proton acceptor" evidence="4">
    <location>
        <position position="398"/>
    </location>
</feature>
<feature type="active site" description="Acyl-thioester intermediate" evidence="4">
    <location>
        <position position="92"/>
    </location>
</feature>
<dbReference type="PIRSF" id="PIRSF000429">
    <property type="entry name" value="Ac-CoA_Ac_transf"/>
    <property type="match status" value="1"/>
</dbReference>
<name>A0A845QAK9_9HYPH</name>
<sequence>MTEAWIIDACRTPRSIGKAGKGALWECHPQHLGSTVLKALAERNNLKTEDVDDIVWGTSSQRGKQAGDLGRMAALDAGYDVRSSGMTLDRFCGSGITTVNIAAANIMSGMEDLVIAGGTEMMSLNGQPGHESMTPFLDSGNEHLRDMHPQPHQGVCADAIATLEGIDRQAVDDLALVSQQRADNAIKNGHFDKALVPVYDHDGKLLLDHEEFPRPNTTREGLAELQPSFAKVADFKLDEKGTTFRKLINQVYPDLEINHIHHAGNSSGVVDGAAAVLLASPEYAKKNGLKPRARVVAMANMGDSPTLMLNAPVPAAKKVLEKAGLKKEDIDLFEINEAFSVVAEKFIRDLDLDREKVNVNGGAMALGHPIGATGSILVGTMVDELERQGKRYGLVTMCAAGGMAPAVIIERFDA</sequence>
<dbReference type="CDD" id="cd00751">
    <property type="entry name" value="thiolase"/>
    <property type="match status" value="1"/>
</dbReference>
<dbReference type="PROSITE" id="PS00737">
    <property type="entry name" value="THIOLASE_2"/>
    <property type="match status" value="1"/>
</dbReference>
<dbReference type="NCBIfam" id="TIGR01930">
    <property type="entry name" value="AcCoA-C-Actrans"/>
    <property type="match status" value="1"/>
</dbReference>
<protein>
    <submittedName>
        <fullName evidence="8">Acetyl-CoA C-acyltransferase</fullName>
        <ecNumber evidence="8">2.3.1.16</ecNumber>
    </submittedName>
</protein>
<dbReference type="RefSeq" id="WP_160587450.1">
    <property type="nucleotide sequence ID" value="NZ_BMHN01000001.1"/>
</dbReference>
<keyword evidence="3 5" id="KW-0012">Acyltransferase</keyword>
<comment type="similarity">
    <text evidence="1 5">Belongs to the thiolase-like superfamily. Thiolase family.</text>
</comment>
<dbReference type="NCBIfam" id="NF004682">
    <property type="entry name" value="PRK06025.1"/>
    <property type="match status" value="1"/>
</dbReference>
<evidence type="ECO:0000313" key="9">
    <source>
        <dbReference type="Proteomes" id="UP000470384"/>
    </source>
</evidence>
<dbReference type="Pfam" id="PF00108">
    <property type="entry name" value="Thiolase_N"/>
    <property type="match status" value="1"/>
</dbReference>
<dbReference type="InterPro" id="IPR020613">
    <property type="entry name" value="Thiolase_CS"/>
</dbReference>
<dbReference type="InterPro" id="IPR020610">
    <property type="entry name" value="Thiolase_AS"/>
</dbReference>
<dbReference type="OrthoDB" id="9764638at2"/>
<feature type="domain" description="Thiolase C-terminal" evidence="7">
    <location>
        <begin position="289"/>
        <end position="411"/>
    </location>
</feature>
<dbReference type="InterPro" id="IPR020616">
    <property type="entry name" value="Thiolase_N"/>
</dbReference>
<comment type="caution">
    <text evidence="8">The sequence shown here is derived from an EMBL/GenBank/DDBJ whole genome shotgun (WGS) entry which is preliminary data.</text>
</comment>
<keyword evidence="2 5" id="KW-0808">Transferase</keyword>
<dbReference type="Gene3D" id="3.40.47.10">
    <property type="match status" value="2"/>
</dbReference>
<dbReference type="AlphaFoldDB" id="A0A845QAK9"/>
<evidence type="ECO:0000256" key="1">
    <source>
        <dbReference type="ARBA" id="ARBA00010982"/>
    </source>
</evidence>
<reference evidence="8 9" key="1">
    <citation type="journal article" date="2016" name="Int. J. Syst. Evol. Microbiol.">
        <title>Pyruvatibacter mobilis gen. nov., sp. nov., a marine bacterium from the culture broth of Picochlorum sp. 122.</title>
        <authorList>
            <person name="Wang G."/>
            <person name="Tang M."/>
            <person name="Wu H."/>
            <person name="Dai S."/>
            <person name="Li T."/>
            <person name="Chen C."/>
            <person name="He H."/>
            <person name="Fan J."/>
            <person name="Xiang W."/>
            <person name="Li X."/>
        </authorList>
    </citation>
    <scope>NUCLEOTIDE SEQUENCE [LARGE SCALE GENOMIC DNA]</scope>
    <source>
        <strain evidence="8 9">GYP-11</strain>
    </source>
</reference>
<dbReference type="InterPro" id="IPR002155">
    <property type="entry name" value="Thiolase"/>
</dbReference>
<evidence type="ECO:0000259" key="6">
    <source>
        <dbReference type="Pfam" id="PF00108"/>
    </source>
</evidence>
<evidence type="ECO:0000256" key="4">
    <source>
        <dbReference type="PIRSR" id="PIRSR000429-1"/>
    </source>
</evidence>
<dbReference type="GeneID" id="300655058"/>
<dbReference type="EMBL" id="WXYQ01000005">
    <property type="protein sequence ID" value="NBG95477.1"/>
    <property type="molecule type" value="Genomic_DNA"/>
</dbReference>
<accession>A0A845QAK9</accession>
<evidence type="ECO:0000256" key="2">
    <source>
        <dbReference type="ARBA" id="ARBA00022679"/>
    </source>
</evidence>
<organism evidence="8 9">
    <name type="scientific">Pyruvatibacter mobilis</name>
    <dbReference type="NCBI Taxonomy" id="1712261"/>
    <lineage>
        <taxon>Bacteria</taxon>
        <taxon>Pseudomonadati</taxon>
        <taxon>Pseudomonadota</taxon>
        <taxon>Alphaproteobacteria</taxon>
        <taxon>Hyphomicrobiales</taxon>
        <taxon>Parvibaculaceae</taxon>
        <taxon>Pyruvatibacter</taxon>
    </lineage>
</organism>
<dbReference type="Pfam" id="PF02803">
    <property type="entry name" value="Thiolase_C"/>
    <property type="match status" value="1"/>
</dbReference>
<dbReference type="InterPro" id="IPR020617">
    <property type="entry name" value="Thiolase_C"/>
</dbReference>
<dbReference type="InterPro" id="IPR016039">
    <property type="entry name" value="Thiolase-like"/>
</dbReference>
<dbReference type="Proteomes" id="UP000470384">
    <property type="component" value="Unassembled WGS sequence"/>
</dbReference>
<evidence type="ECO:0000313" key="8">
    <source>
        <dbReference type="EMBL" id="NBG95477.1"/>
    </source>
</evidence>
<evidence type="ECO:0000256" key="5">
    <source>
        <dbReference type="RuleBase" id="RU003557"/>
    </source>
</evidence>
<dbReference type="EC" id="2.3.1.16" evidence="8"/>
<feature type="active site" description="Proton acceptor" evidence="4">
    <location>
        <position position="368"/>
    </location>
</feature>
<evidence type="ECO:0000259" key="7">
    <source>
        <dbReference type="Pfam" id="PF02803"/>
    </source>
</evidence>
<dbReference type="PROSITE" id="PS00099">
    <property type="entry name" value="THIOLASE_3"/>
    <property type="match status" value="1"/>
</dbReference>
<evidence type="ECO:0000256" key="3">
    <source>
        <dbReference type="ARBA" id="ARBA00023315"/>
    </source>
</evidence>
<proteinExistence type="inferred from homology"/>
<gene>
    <name evidence="8" type="ORF">GTQ45_06995</name>
</gene>
<dbReference type="SUPFAM" id="SSF53901">
    <property type="entry name" value="Thiolase-like"/>
    <property type="match status" value="2"/>
</dbReference>
<dbReference type="GO" id="GO:0003988">
    <property type="term" value="F:acetyl-CoA C-acyltransferase activity"/>
    <property type="evidence" value="ECO:0007669"/>
    <property type="project" value="UniProtKB-EC"/>
</dbReference>
<dbReference type="PANTHER" id="PTHR43365">
    <property type="entry name" value="BLR7806 PROTEIN"/>
    <property type="match status" value="1"/>
</dbReference>
<dbReference type="PANTHER" id="PTHR43365:SF1">
    <property type="entry name" value="ACETYL-COA C-ACYLTRANSFERASE"/>
    <property type="match status" value="1"/>
</dbReference>
<keyword evidence="9" id="KW-1185">Reference proteome</keyword>
<feature type="domain" description="Thiolase N-terminal" evidence="6">
    <location>
        <begin position="6"/>
        <end position="231"/>
    </location>
</feature>